<reference evidence="5 6" key="1">
    <citation type="submission" date="2018-11" db="EMBL/GenBank/DDBJ databases">
        <title>Whole genome sequence of Streptomyces chrestomyceticus NBRC 13444(T).</title>
        <authorList>
            <person name="Komaki H."/>
            <person name="Tamura T."/>
        </authorList>
    </citation>
    <scope>NUCLEOTIDE SEQUENCE [LARGE SCALE GENOMIC DNA]</scope>
    <source>
        <strain evidence="5 6">NBRC 13444</strain>
    </source>
</reference>
<proteinExistence type="predicted"/>
<evidence type="ECO:0000313" key="5">
    <source>
        <dbReference type="EMBL" id="GCD39442.1"/>
    </source>
</evidence>
<dbReference type="Proteomes" id="UP000287830">
    <property type="component" value="Unassembled WGS sequence"/>
</dbReference>
<dbReference type="InterPro" id="IPR016181">
    <property type="entry name" value="Acyl_CoA_acyltransferase"/>
</dbReference>
<dbReference type="Gene3D" id="3.40.630.30">
    <property type="match status" value="1"/>
</dbReference>
<dbReference type="InterPro" id="IPR000182">
    <property type="entry name" value="GNAT_dom"/>
</dbReference>
<dbReference type="PROSITE" id="PS51186">
    <property type="entry name" value="GNAT"/>
    <property type="match status" value="1"/>
</dbReference>
<evidence type="ECO:0000313" key="6">
    <source>
        <dbReference type="Proteomes" id="UP000287830"/>
    </source>
</evidence>
<evidence type="ECO:0000256" key="3">
    <source>
        <dbReference type="SAM" id="MobiDB-lite"/>
    </source>
</evidence>
<keyword evidence="1" id="KW-0808">Transferase</keyword>
<dbReference type="CDD" id="cd04301">
    <property type="entry name" value="NAT_SF"/>
    <property type="match status" value="1"/>
</dbReference>
<dbReference type="GO" id="GO:0016747">
    <property type="term" value="F:acyltransferase activity, transferring groups other than amino-acyl groups"/>
    <property type="evidence" value="ECO:0007669"/>
    <property type="project" value="InterPro"/>
</dbReference>
<name>A0A7U9Q0D4_9ACTN</name>
<dbReference type="AlphaFoldDB" id="A0A7U9Q0D4"/>
<dbReference type="EMBL" id="BHZC01000001">
    <property type="protein sequence ID" value="GCD39442.1"/>
    <property type="molecule type" value="Genomic_DNA"/>
</dbReference>
<dbReference type="Pfam" id="PF00583">
    <property type="entry name" value="Acetyltransf_1"/>
    <property type="match status" value="1"/>
</dbReference>
<dbReference type="PANTHER" id="PTHR43877">
    <property type="entry name" value="AMINOALKYLPHOSPHONATE N-ACETYLTRANSFERASE-RELATED-RELATED"/>
    <property type="match status" value="1"/>
</dbReference>
<evidence type="ECO:0000259" key="4">
    <source>
        <dbReference type="PROSITE" id="PS51186"/>
    </source>
</evidence>
<comment type="caution">
    <text evidence="5">The sequence shown here is derived from an EMBL/GenBank/DDBJ whole genome shotgun (WGS) entry which is preliminary data.</text>
</comment>
<dbReference type="OrthoDB" id="4936934at2"/>
<accession>A0A7U9Q0D4</accession>
<dbReference type="PANTHER" id="PTHR43877:SF2">
    <property type="entry name" value="AMINOALKYLPHOSPHONATE N-ACETYLTRANSFERASE-RELATED"/>
    <property type="match status" value="1"/>
</dbReference>
<feature type="region of interest" description="Disordered" evidence="3">
    <location>
        <begin position="155"/>
        <end position="178"/>
    </location>
</feature>
<evidence type="ECO:0000256" key="1">
    <source>
        <dbReference type="ARBA" id="ARBA00022679"/>
    </source>
</evidence>
<evidence type="ECO:0000256" key="2">
    <source>
        <dbReference type="ARBA" id="ARBA00023315"/>
    </source>
</evidence>
<sequence>MGTHLTNTLHIRSARPDDLEAVAALRWQWVREAGEAPPVTTRDAFVRHFVAWSRENASSHHCLVMVRGDAVIGMAWLAVTRRVPSPRALERASGDVQCVYVVPRERDGGLGGRLIDAVLELAHQQGLERVTVHSSVRAVRAYARHGFGTSPLLLQADVPPPTDLPTAAPPLLPEEDLR</sequence>
<dbReference type="GeneID" id="95625970"/>
<organism evidence="5 6">
    <name type="scientific">Streptomyces chrestomyceticus JCM 4735</name>
    <dbReference type="NCBI Taxonomy" id="1306181"/>
    <lineage>
        <taxon>Bacteria</taxon>
        <taxon>Bacillati</taxon>
        <taxon>Actinomycetota</taxon>
        <taxon>Actinomycetes</taxon>
        <taxon>Kitasatosporales</taxon>
        <taxon>Streptomycetaceae</taxon>
        <taxon>Streptomyces</taxon>
    </lineage>
</organism>
<keyword evidence="2" id="KW-0012">Acyltransferase</keyword>
<feature type="domain" description="N-acetyltransferase" evidence="4">
    <location>
        <begin position="9"/>
        <end position="165"/>
    </location>
</feature>
<gene>
    <name evidence="5" type="ORF">OEIGOIKO_07275</name>
</gene>
<dbReference type="RefSeq" id="WP_125048397.1">
    <property type="nucleotide sequence ID" value="NZ_BHZC01000001.1"/>
</dbReference>
<feature type="compositionally biased region" description="Pro residues" evidence="3">
    <location>
        <begin position="158"/>
        <end position="172"/>
    </location>
</feature>
<dbReference type="InterPro" id="IPR050832">
    <property type="entry name" value="Bact_Acetyltransf"/>
</dbReference>
<protein>
    <submittedName>
        <fullName evidence="5">N-acetyltransferase</fullName>
    </submittedName>
</protein>
<dbReference type="SUPFAM" id="SSF55729">
    <property type="entry name" value="Acyl-CoA N-acyltransferases (Nat)"/>
    <property type="match status" value="1"/>
</dbReference>